<reference evidence="8 9" key="1">
    <citation type="journal article" date="2017" name="Plant Biotechnol. J.">
        <title>A comprehensive draft genome sequence for lupin (Lupinus angustifolius), an emerging health food: insights into plant-microbe interactions and legume evolution.</title>
        <authorList>
            <person name="Hane J.K."/>
            <person name="Ming Y."/>
            <person name="Kamphuis L.G."/>
            <person name="Nelson M.N."/>
            <person name="Garg G."/>
            <person name="Atkins C.A."/>
            <person name="Bayer P.E."/>
            <person name="Bravo A."/>
            <person name="Bringans S."/>
            <person name="Cannon S."/>
            <person name="Edwards D."/>
            <person name="Foley R."/>
            <person name="Gao L.L."/>
            <person name="Harrison M.J."/>
            <person name="Huang W."/>
            <person name="Hurgobin B."/>
            <person name="Li S."/>
            <person name="Liu C.W."/>
            <person name="McGrath A."/>
            <person name="Morahan G."/>
            <person name="Murray J."/>
            <person name="Weller J."/>
            <person name="Jian J."/>
            <person name="Singh K.B."/>
        </authorList>
    </citation>
    <scope>NUCLEOTIDE SEQUENCE [LARGE SCALE GENOMIC DNA]</scope>
    <source>
        <strain evidence="9">cv. Tanjil</strain>
        <tissue evidence="8">Whole plant</tissue>
    </source>
</reference>
<dbReference type="InterPro" id="IPR044607">
    <property type="entry name" value="RKD-like"/>
</dbReference>
<keyword evidence="9" id="KW-1185">Reference proteome</keyword>
<feature type="domain" description="RWP-RK" evidence="7">
    <location>
        <begin position="132"/>
        <end position="218"/>
    </location>
</feature>
<evidence type="ECO:0000256" key="6">
    <source>
        <dbReference type="ARBA" id="ARBA00023242"/>
    </source>
</evidence>
<evidence type="ECO:0000256" key="1">
    <source>
        <dbReference type="ARBA" id="ARBA00004049"/>
    </source>
</evidence>
<dbReference type="EMBL" id="CM007361">
    <property type="protein sequence ID" value="OIW19627.1"/>
    <property type="molecule type" value="Genomic_DNA"/>
</dbReference>
<evidence type="ECO:0000256" key="3">
    <source>
        <dbReference type="ARBA" id="ARBA00023054"/>
    </source>
</evidence>
<dbReference type="PROSITE" id="PS51519">
    <property type="entry name" value="RWP_RK"/>
    <property type="match status" value="1"/>
</dbReference>
<comment type="function">
    <text evidence="1">Putative transcription factor.</text>
</comment>
<evidence type="ECO:0000256" key="4">
    <source>
        <dbReference type="ARBA" id="ARBA00023125"/>
    </source>
</evidence>
<evidence type="ECO:0000259" key="7">
    <source>
        <dbReference type="PROSITE" id="PS51519"/>
    </source>
</evidence>
<dbReference type="GO" id="GO:0003700">
    <property type="term" value="F:DNA-binding transcription factor activity"/>
    <property type="evidence" value="ECO:0007669"/>
    <property type="project" value="InterPro"/>
</dbReference>
<sequence>MIMESPPLMFWQSNFELDQNPSQFTSQFSSYDQYTCGNVNGCVSQDNWPLEFPLQDNHLDAVPFMESFFSPNLLYDFPTIEPISTAPVQDSEFYDIRKGFSVWNDIDAEFEKEEVFFFCNKEESGNEVTEDINFGNGKKVREERSGSTRMLSRKTISQYFYMPITQAARELNVGLTLLKKRCRELGIRRWPHRKLMSLQTLINNVQELGKEEGAESDMKLRNAIEILEKEKKMLEETPDMQLEDNTKKLRQACFKASYKKRKLMGMMESQSSFSTLSGHVTNIDIF</sequence>
<dbReference type="Gramene" id="OIW19627">
    <property type="protein sequence ID" value="OIW19627"/>
    <property type="gene ID" value="TanjilG_18437"/>
</dbReference>
<keyword evidence="2" id="KW-0805">Transcription regulation</keyword>
<accession>A0A4P1RW65</accession>
<dbReference type="GO" id="GO:0003677">
    <property type="term" value="F:DNA binding"/>
    <property type="evidence" value="ECO:0007669"/>
    <property type="project" value="UniProtKB-KW"/>
</dbReference>
<dbReference type="Proteomes" id="UP000188354">
    <property type="component" value="Chromosome LG01"/>
</dbReference>
<dbReference type="PANTHER" id="PTHR46373:SF20">
    <property type="entry name" value="PROTEIN RKD1"/>
    <property type="match status" value="1"/>
</dbReference>
<keyword evidence="5" id="KW-0804">Transcription</keyword>
<evidence type="ECO:0000256" key="2">
    <source>
        <dbReference type="ARBA" id="ARBA00023015"/>
    </source>
</evidence>
<keyword evidence="4" id="KW-0238">DNA-binding</keyword>
<dbReference type="OrthoDB" id="6270329at2759"/>
<dbReference type="Pfam" id="PF02042">
    <property type="entry name" value="RWP-RK"/>
    <property type="match status" value="1"/>
</dbReference>
<organism evidence="8 9">
    <name type="scientific">Lupinus angustifolius</name>
    <name type="common">Narrow-leaved blue lupine</name>
    <dbReference type="NCBI Taxonomy" id="3871"/>
    <lineage>
        <taxon>Eukaryota</taxon>
        <taxon>Viridiplantae</taxon>
        <taxon>Streptophyta</taxon>
        <taxon>Embryophyta</taxon>
        <taxon>Tracheophyta</taxon>
        <taxon>Spermatophyta</taxon>
        <taxon>Magnoliopsida</taxon>
        <taxon>eudicotyledons</taxon>
        <taxon>Gunneridae</taxon>
        <taxon>Pentapetalae</taxon>
        <taxon>rosids</taxon>
        <taxon>fabids</taxon>
        <taxon>Fabales</taxon>
        <taxon>Fabaceae</taxon>
        <taxon>Papilionoideae</taxon>
        <taxon>50 kb inversion clade</taxon>
        <taxon>genistoids sensu lato</taxon>
        <taxon>core genistoids</taxon>
        <taxon>Genisteae</taxon>
        <taxon>Lupinus</taxon>
    </lineage>
</organism>
<proteinExistence type="predicted"/>
<evidence type="ECO:0000256" key="5">
    <source>
        <dbReference type="ARBA" id="ARBA00023163"/>
    </source>
</evidence>
<dbReference type="InterPro" id="IPR003035">
    <property type="entry name" value="RWP-RK_dom"/>
</dbReference>
<keyword evidence="6" id="KW-0539">Nucleus</keyword>
<evidence type="ECO:0000313" key="8">
    <source>
        <dbReference type="EMBL" id="OIW19627.1"/>
    </source>
</evidence>
<evidence type="ECO:0000313" key="9">
    <source>
        <dbReference type="Proteomes" id="UP000188354"/>
    </source>
</evidence>
<dbReference type="KEGG" id="lang:109345787"/>
<gene>
    <name evidence="8" type="ORF">TanjilG_18437</name>
</gene>
<name>A0A4P1RW65_LUPAN</name>
<dbReference type="PANTHER" id="PTHR46373">
    <property type="entry name" value="PROTEIN RKD4"/>
    <property type="match status" value="1"/>
</dbReference>
<keyword evidence="3" id="KW-0175">Coiled coil</keyword>
<dbReference type="AlphaFoldDB" id="A0A4P1RW65"/>
<protein>
    <recommendedName>
        <fullName evidence="7">RWP-RK domain-containing protein</fullName>
    </recommendedName>
</protein>